<feature type="region of interest" description="Disordered" evidence="1">
    <location>
        <begin position="98"/>
        <end position="117"/>
    </location>
</feature>
<organism evidence="2 3">
    <name type="scientific">Triticum urartu</name>
    <name type="common">Red wild einkorn</name>
    <name type="synonym">Crithodium urartu</name>
    <dbReference type="NCBI Taxonomy" id="4572"/>
    <lineage>
        <taxon>Eukaryota</taxon>
        <taxon>Viridiplantae</taxon>
        <taxon>Streptophyta</taxon>
        <taxon>Embryophyta</taxon>
        <taxon>Tracheophyta</taxon>
        <taxon>Spermatophyta</taxon>
        <taxon>Magnoliopsida</taxon>
        <taxon>Liliopsida</taxon>
        <taxon>Poales</taxon>
        <taxon>Poaceae</taxon>
        <taxon>BOP clade</taxon>
        <taxon>Pooideae</taxon>
        <taxon>Triticodae</taxon>
        <taxon>Triticeae</taxon>
        <taxon>Triticinae</taxon>
        <taxon>Triticum</taxon>
    </lineage>
</organism>
<keyword evidence="3" id="KW-1185">Reference proteome</keyword>
<dbReference type="Proteomes" id="UP000015106">
    <property type="component" value="Chromosome 5"/>
</dbReference>
<dbReference type="AlphaFoldDB" id="A0A8R7UL20"/>
<protein>
    <submittedName>
        <fullName evidence="2">Uncharacterized protein</fullName>
    </submittedName>
</protein>
<accession>A0A8R7UL20</accession>
<evidence type="ECO:0000256" key="1">
    <source>
        <dbReference type="SAM" id="MobiDB-lite"/>
    </source>
</evidence>
<reference evidence="2" key="2">
    <citation type="submission" date="2018-03" db="EMBL/GenBank/DDBJ databases">
        <title>The Triticum urartu genome reveals the dynamic nature of wheat genome evolution.</title>
        <authorList>
            <person name="Ling H."/>
            <person name="Ma B."/>
            <person name="Shi X."/>
            <person name="Liu H."/>
            <person name="Dong L."/>
            <person name="Sun H."/>
            <person name="Cao Y."/>
            <person name="Gao Q."/>
            <person name="Zheng S."/>
            <person name="Li Y."/>
            <person name="Yu Y."/>
            <person name="Du H."/>
            <person name="Qi M."/>
            <person name="Li Y."/>
            <person name="Yu H."/>
            <person name="Cui Y."/>
            <person name="Wang N."/>
            <person name="Chen C."/>
            <person name="Wu H."/>
            <person name="Zhao Y."/>
            <person name="Zhang J."/>
            <person name="Li Y."/>
            <person name="Zhou W."/>
            <person name="Zhang B."/>
            <person name="Hu W."/>
            <person name="Eijk M."/>
            <person name="Tang J."/>
            <person name="Witsenboer H."/>
            <person name="Zhao S."/>
            <person name="Li Z."/>
            <person name="Zhang A."/>
            <person name="Wang D."/>
            <person name="Liang C."/>
        </authorList>
    </citation>
    <scope>NUCLEOTIDE SEQUENCE [LARGE SCALE GENOMIC DNA]</scope>
    <source>
        <strain evidence="2">cv. G1812</strain>
    </source>
</reference>
<proteinExistence type="predicted"/>
<evidence type="ECO:0000313" key="2">
    <source>
        <dbReference type="EnsemblPlants" id="TuG1812G0500003966.01.T02"/>
    </source>
</evidence>
<evidence type="ECO:0000313" key="3">
    <source>
        <dbReference type="Proteomes" id="UP000015106"/>
    </source>
</evidence>
<sequence>MRCSGRGSSPAILRLRSAWRCACVSKDDERGNLGGLAKVRGRRETMGSITWMWGRRGRGRSGIAWAYWVLFELILHFLTRDVVPSMLAVESVLQSMPTTSESSPLRHPTQTAEQSSSCDLPGWRTDAACCHGVLALLLCHKAPRSKLANQNCQPCQSRWNDV</sequence>
<dbReference type="Gramene" id="TuG1812G0500003966.01.T02">
    <property type="protein sequence ID" value="TuG1812G0500003966.01.T02"/>
    <property type="gene ID" value="TuG1812G0500003966.01"/>
</dbReference>
<reference evidence="3" key="1">
    <citation type="journal article" date="2013" name="Nature">
        <title>Draft genome of the wheat A-genome progenitor Triticum urartu.</title>
        <authorList>
            <person name="Ling H.Q."/>
            <person name="Zhao S."/>
            <person name="Liu D."/>
            <person name="Wang J."/>
            <person name="Sun H."/>
            <person name="Zhang C."/>
            <person name="Fan H."/>
            <person name="Li D."/>
            <person name="Dong L."/>
            <person name="Tao Y."/>
            <person name="Gao C."/>
            <person name="Wu H."/>
            <person name="Li Y."/>
            <person name="Cui Y."/>
            <person name="Guo X."/>
            <person name="Zheng S."/>
            <person name="Wang B."/>
            <person name="Yu K."/>
            <person name="Liang Q."/>
            <person name="Yang W."/>
            <person name="Lou X."/>
            <person name="Chen J."/>
            <person name="Feng M."/>
            <person name="Jian J."/>
            <person name="Zhang X."/>
            <person name="Luo G."/>
            <person name="Jiang Y."/>
            <person name="Liu J."/>
            <person name="Wang Z."/>
            <person name="Sha Y."/>
            <person name="Zhang B."/>
            <person name="Wu H."/>
            <person name="Tang D."/>
            <person name="Shen Q."/>
            <person name="Xue P."/>
            <person name="Zou S."/>
            <person name="Wang X."/>
            <person name="Liu X."/>
            <person name="Wang F."/>
            <person name="Yang Y."/>
            <person name="An X."/>
            <person name="Dong Z."/>
            <person name="Zhang K."/>
            <person name="Zhang X."/>
            <person name="Luo M.C."/>
            <person name="Dvorak J."/>
            <person name="Tong Y."/>
            <person name="Wang J."/>
            <person name="Yang H."/>
            <person name="Li Z."/>
            <person name="Wang D."/>
            <person name="Zhang A."/>
            <person name="Wang J."/>
        </authorList>
    </citation>
    <scope>NUCLEOTIDE SEQUENCE</scope>
    <source>
        <strain evidence="3">cv. G1812</strain>
    </source>
</reference>
<dbReference type="EnsemblPlants" id="TuG1812G0500003966.01.T02">
    <property type="protein sequence ID" value="TuG1812G0500003966.01.T02"/>
    <property type="gene ID" value="TuG1812G0500003966.01"/>
</dbReference>
<reference evidence="2" key="3">
    <citation type="submission" date="2022-06" db="UniProtKB">
        <authorList>
            <consortium name="EnsemblPlants"/>
        </authorList>
    </citation>
    <scope>IDENTIFICATION</scope>
</reference>
<name>A0A8R7UL20_TRIUA</name>